<sequence length="527" mass="58392">MTNEENSNLNDIHQYAIATGKNFSVEKGAGAFRGVQTVVNLGLLASPIEWSTIKPSDPASPETRYKVAACTNVYKRDELQRASAEITGSYGAASGSVAASYVKNISISETSSSYVAFFRKSYGRVHLNSDAKLTADAIALLKTNAKQFIAKYGTVYISAYQLTTELYGEVKIDASSMADKVKMDLAVSASYNSLLDAKGSFESDLQRSQAKYNMSVMVNTMGTDISGGSSIKEMAEAVAKIRAQDTPKLAILTEVTLTSWMHLADFAKNVNNEDVKLFDSTITPAQLDLHSANYERVEWMANFTKESIENLDNKLVRQWHLDDKQQRTDKLKEARTFANDWVNKLSKISEEEVAKPDFIRDLSNAIIQVQEDKIVPALKLHPFKFNIKASVASSYDGYSPAMFYTLTVKVDPNEKIAIVETVIDVDNDHSNCRHFHGHLHAKYTDGGQGKDGTVVKPTLAFSNWWDRTCGSTGWSNTVTFDSGTKEKCELNYNDTVRTNIEFELASGKLKQLPSGNEDNVTELAYTY</sequence>
<evidence type="ECO:0000313" key="2">
    <source>
        <dbReference type="Proteomes" id="UP000321362"/>
    </source>
</evidence>
<reference evidence="1 2" key="1">
    <citation type="journal article" date="2013" name="J. Microbiol.">
        <title>Mucilaginibacter ginsenosidivorax sp. nov., with ginsenoside converting activity isolated from sediment.</title>
        <authorList>
            <person name="Kim J.K."/>
            <person name="Choi T.E."/>
            <person name="Liu Q.M."/>
            <person name="Park H.Y."/>
            <person name="Yi T.H."/>
            <person name="Yoon M.H."/>
            <person name="Kim S.C."/>
            <person name="Im W.T."/>
        </authorList>
    </citation>
    <scope>NUCLEOTIDE SEQUENCE [LARGE SCALE GENOMIC DNA]</scope>
    <source>
        <strain evidence="1 2">KHI28</strain>
    </source>
</reference>
<accession>A0A5B8W7M4</accession>
<protein>
    <recommendedName>
        <fullName evidence="3">MACPF domain-containing protein</fullName>
    </recommendedName>
</protein>
<dbReference type="RefSeq" id="WP_147056672.1">
    <property type="nucleotide sequence ID" value="NZ_CP042437.1"/>
</dbReference>
<evidence type="ECO:0008006" key="3">
    <source>
        <dbReference type="Google" id="ProtNLM"/>
    </source>
</evidence>
<proteinExistence type="predicted"/>
<organism evidence="1 2">
    <name type="scientific">Mucilaginibacter ginsenosidivorax</name>
    <dbReference type="NCBI Taxonomy" id="862126"/>
    <lineage>
        <taxon>Bacteria</taxon>
        <taxon>Pseudomonadati</taxon>
        <taxon>Bacteroidota</taxon>
        <taxon>Sphingobacteriia</taxon>
        <taxon>Sphingobacteriales</taxon>
        <taxon>Sphingobacteriaceae</taxon>
        <taxon>Mucilaginibacter</taxon>
    </lineage>
</organism>
<name>A0A5B8W7M4_9SPHI</name>
<dbReference type="Proteomes" id="UP000321362">
    <property type="component" value="Chromosome"/>
</dbReference>
<dbReference type="EMBL" id="CP042437">
    <property type="protein sequence ID" value="QEC78228.1"/>
    <property type="molecule type" value="Genomic_DNA"/>
</dbReference>
<gene>
    <name evidence="1" type="ORF">FSB76_20630</name>
</gene>
<keyword evidence="2" id="KW-1185">Reference proteome</keyword>
<evidence type="ECO:0000313" key="1">
    <source>
        <dbReference type="EMBL" id="QEC78228.1"/>
    </source>
</evidence>
<dbReference type="KEGG" id="mgk:FSB76_20630"/>
<dbReference type="AlphaFoldDB" id="A0A5B8W7M4"/>